<dbReference type="Pfam" id="PF00074">
    <property type="entry name" value="RnaseA"/>
    <property type="match status" value="1"/>
</dbReference>
<evidence type="ECO:0000313" key="3">
    <source>
        <dbReference type="EMBL" id="CAK6977489.1"/>
    </source>
</evidence>
<keyword evidence="1" id="KW-0732">Signal</keyword>
<name>A0AAV1Q2B6_SCOSC</name>
<keyword evidence="4" id="KW-1185">Reference proteome</keyword>
<proteinExistence type="predicted"/>
<organism evidence="3 4">
    <name type="scientific">Scomber scombrus</name>
    <name type="common">Atlantic mackerel</name>
    <name type="synonym">Scomber vernalis</name>
    <dbReference type="NCBI Taxonomy" id="13677"/>
    <lineage>
        <taxon>Eukaryota</taxon>
        <taxon>Metazoa</taxon>
        <taxon>Chordata</taxon>
        <taxon>Craniata</taxon>
        <taxon>Vertebrata</taxon>
        <taxon>Euteleostomi</taxon>
        <taxon>Actinopterygii</taxon>
        <taxon>Neopterygii</taxon>
        <taxon>Teleostei</taxon>
        <taxon>Neoteleostei</taxon>
        <taxon>Acanthomorphata</taxon>
        <taxon>Pelagiaria</taxon>
        <taxon>Scombriformes</taxon>
        <taxon>Scombridae</taxon>
        <taxon>Scomber</taxon>
    </lineage>
</organism>
<gene>
    <name evidence="3" type="ORF">FSCOSCO3_A026252</name>
</gene>
<feature type="chain" id="PRO_5043617753" evidence="1">
    <location>
        <begin position="20"/>
        <end position="124"/>
    </location>
</feature>
<dbReference type="SMART" id="SM00092">
    <property type="entry name" value="RNAse_Pc"/>
    <property type="match status" value="1"/>
</dbReference>
<dbReference type="Gene3D" id="3.10.130.10">
    <property type="entry name" value="Ribonuclease A-like domain"/>
    <property type="match status" value="1"/>
</dbReference>
<accession>A0AAV1Q2B6</accession>
<dbReference type="InterPro" id="IPR036816">
    <property type="entry name" value="RNaseA-like_dom_sf"/>
</dbReference>
<comment type="caution">
    <text evidence="3">The sequence shown here is derived from an EMBL/GenBank/DDBJ whole genome shotgun (WGS) entry which is preliminary data.</text>
</comment>
<feature type="signal peptide" evidence="1">
    <location>
        <begin position="1"/>
        <end position="19"/>
    </location>
</feature>
<dbReference type="EMBL" id="CAWUFR010000413">
    <property type="protein sequence ID" value="CAK6977489.1"/>
    <property type="molecule type" value="Genomic_DNA"/>
</dbReference>
<reference evidence="3 4" key="1">
    <citation type="submission" date="2024-01" db="EMBL/GenBank/DDBJ databases">
        <authorList>
            <person name="Alioto T."/>
            <person name="Alioto T."/>
            <person name="Gomez Garrido J."/>
        </authorList>
    </citation>
    <scope>NUCLEOTIDE SEQUENCE [LARGE SCALE GENOMIC DNA]</scope>
</reference>
<dbReference type="Proteomes" id="UP001314229">
    <property type="component" value="Unassembled WGS sequence"/>
</dbReference>
<evidence type="ECO:0000313" key="4">
    <source>
        <dbReference type="Proteomes" id="UP001314229"/>
    </source>
</evidence>
<dbReference type="AlphaFoldDB" id="A0AAV1Q2B6"/>
<dbReference type="SUPFAM" id="SSF54076">
    <property type="entry name" value="RNase A-like"/>
    <property type="match status" value="1"/>
</dbReference>
<sequence length="124" mass="13484">MRIQFACLLLVLLCATGHAKFLGFNKKHVRQQMFQCGGEMEEINEIDPSACVGEHLFVISDEASVKAVCNGNKGAAAIKSPKTFQMIKCTRKKGGSCFYNMEKIANAHIKVSCSDGTPLDVTLA</sequence>
<feature type="domain" description="Ribonuclease A-domain" evidence="2">
    <location>
        <begin position="17"/>
        <end position="123"/>
    </location>
</feature>
<protein>
    <submittedName>
        <fullName evidence="3">Angiogenin-1-like isoform X2</fullName>
    </submittedName>
</protein>
<evidence type="ECO:0000259" key="2">
    <source>
        <dbReference type="SMART" id="SM00092"/>
    </source>
</evidence>
<evidence type="ECO:0000256" key="1">
    <source>
        <dbReference type="SAM" id="SignalP"/>
    </source>
</evidence>
<dbReference type="InterPro" id="IPR023412">
    <property type="entry name" value="RNaseA_domain"/>
</dbReference>